<dbReference type="Gene3D" id="1.10.357.10">
    <property type="entry name" value="Tetracycline Repressor, domain 2"/>
    <property type="match status" value="1"/>
</dbReference>
<dbReference type="GO" id="GO:0003700">
    <property type="term" value="F:DNA-binding transcription factor activity"/>
    <property type="evidence" value="ECO:0007669"/>
    <property type="project" value="TreeGrafter"/>
</dbReference>
<dbReference type="EMBL" id="JABBNB010000017">
    <property type="protein sequence ID" value="NMO02845.1"/>
    <property type="molecule type" value="Genomic_DNA"/>
</dbReference>
<accession>A0A848L193</accession>
<sequence>MFTAYTRQVERVKRVVDAGAEEVVDGGRTRYHHGDLPAALIAAGLELTRTGGPDALSLREIARRVGVSPNAAYRHFASRDAILAAVSREIEAAMAARMVDSGALNSPASGRDLLRAVGMGYIEFALAEPGWFAVAFFSGMDDDPARVESSPAYGALAYALDTMVSGGELEPARRAQAQWPCWAAVHGFAELALVGPLRFVERDELTVLARRTVDTVIEGLCR</sequence>
<dbReference type="SUPFAM" id="SSF48498">
    <property type="entry name" value="Tetracyclin repressor-like, C-terminal domain"/>
    <property type="match status" value="1"/>
</dbReference>
<reference evidence="6 7" key="1">
    <citation type="submission" date="2020-04" db="EMBL/GenBank/DDBJ databases">
        <title>Gordonia sp. nov. TBRC 11910.</title>
        <authorList>
            <person name="Suriyachadkun C."/>
        </authorList>
    </citation>
    <scope>NUCLEOTIDE SEQUENCE [LARGE SCALE GENOMIC DNA]</scope>
    <source>
        <strain evidence="6 7">TBRC 11910</strain>
    </source>
</reference>
<feature type="domain" description="HTH tetR-type" evidence="5">
    <location>
        <begin position="34"/>
        <end position="94"/>
    </location>
</feature>
<dbReference type="Proteomes" id="UP000550729">
    <property type="component" value="Unassembled WGS sequence"/>
</dbReference>
<dbReference type="PANTHER" id="PTHR30055:SF220">
    <property type="entry name" value="TETR-FAMILY REGULATORY PROTEIN"/>
    <property type="match status" value="1"/>
</dbReference>
<keyword evidence="2 4" id="KW-0238">DNA-binding</keyword>
<keyword evidence="1" id="KW-0805">Transcription regulation</keyword>
<evidence type="ECO:0000256" key="4">
    <source>
        <dbReference type="PROSITE-ProRule" id="PRU00335"/>
    </source>
</evidence>
<feature type="DNA-binding region" description="H-T-H motif" evidence="4">
    <location>
        <begin position="57"/>
        <end position="76"/>
    </location>
</feature>
<organism evidence="6 7">
    <name type="scientific">Gordonia asplenii</name>
    <dbReference type="NCBI Taxonomy" id="2725283"/>
    <lineage>
        <taxon>Bacteria</taxon>
        <taxon>Bacillati</taxon>
        <taxon>Actinomycetota</taxon>
        <taxon>Actinomycetes</taxon>
        <taxon>Mycobacteriales</taxon>
        <taxon>Gordoniaceae</taxon>
        <taxon>Gordonia</taxon>
    </lineage>
</organism>
<keyword evidence="3" id="KW-0804">Transcription</keyword>
<proteinExistence type="predicted"/>
<comment type="caution">
    <text evidence="6">The sequence shown here is derived from an EMBL/GenBank/DDBJ whole genome shotgun (WGS) entry which is preliminary data.</text>
</comment>
<evidence type="ECO:0000313" key="7">
    <source>
        <dbReference type="Proteomes" id="UP000550729"/>
    </source>
</evidence>
<evidence type="ECO:0000313" key="6">
    <source>
        <dbReference type="EMBL" id="NMO02845.1"/>
    </source>
</evidence>
<evidence type="ECO:0000259" key="5">
    <source>
        <dbReference type="PROSITE" id="PS50977"/>
    </source>
</evidence>
<dbReference type="InterPro" id="IPR009057">
    <property type="entry name" value="Homeodomain-like_sf"/>
</dbReference>
<dbReference type="InterPro" id="IPR001647">
    <property type="entry name" value="HTH_TetR"/>
</dbReference>
<dbReference type="SUPFAM" id="SSF46689">
    <property type="entry name" value="Homeodomain-like"/>
    <property type="match status" value="1"/>
</dbReference>
<dbReference type="PANTHER" id="PTHR30055">
    <property type="entry name" value="HTH-TYPE TRANSCRIPTIONAL REGULATOR RUTR"/>
    <property type="match status" value="1"/>
</dbReference>
<dbReference type="InterPro" id="IPR050109">
    <property type="entry name" value="HTH-type_TetR-like_transc_reg"/>
</dbReference>
<dbReference type="InterPro" id="IPR036271">
    <property type="entry name" value="Tet_transcr_reg_TetR-rel_C_sf"/>
</dbReference>
<keyword evidence="7" id="KW-1185">Reference proteome</keyword>
<dbReference type="GO" id="GO:0000976">
    <property type="term" value="F:transcription cis-regulatory region binding"/>
    <property type="evidence" value="ECO:0007669"/>
    <property type="project" value="TreeGrafter"/>
</dbReference>
<dbReference type="Pfam" id="PF13305">
    <property type="entry name" value="TetR_C_33"/>
    <property type="match status" value="1"/>
</dbReference>
<dbReference type="PROSITE" id="PS50977">
    <property type="entry name" value="HTH_TETR_2"/>
    <property type="match status" value="1"/>
</dbReference>
<evidence type="ECO:0000256" key="1">
    <source>
        <dbReference type="ARBA" id="ARBA00023015"/>
    </source>
</evidence>
<gene>
    <name evidence="6" type="ORF">HH308_16655</name>
</gene>
<dbReference type="PRINTS" id="PR00455">
    <property type="entry name" value="HTHTETR"/>
</dbReference>
<dbReference type="AlphaFoldDB" id="A0A848L193"/>
<dbReference type="Pfam" id="PF00440">
    <property type="entry name" value="TetR_N"/>
    <property type="match status" value="1"/>
</dbReference>
<name>A0A848L193_9ACTN</name>
<evidence type="ECO:0000256" key="2">
    <source>
        <dbReference type="ARBA" id="ARBA00023125"/>
    </source>
</evidence>
<dbReference type="InterPro" id="IPR025996">
    <property type="entry name" value="MT1864/Rv1816-like_C"/>
</dbReference>
<evidence type="ECO:0000256" key="3">
    <source>
        <dbReference type="ARBA" id="ARBA00023163"/>
    </source>
</evidence>
<protein>
    <submittedName>
        <fullName evidence="6">TetR/AcrR family transcriptional regulator</fullName>
    </submittedName>
</protein>